<organism evidence="3">
    <name type="scientific">Pseudomonas sp. Hg7Tf</name>
    <dbReference type="NCBI Taxonomy" id="3236988"/>
    <lineage>
        <taxon>Bacteria</taxon>
        <taxon>Pseudomonadati</taxon>
        <taxon>Pseudomonadota</taxon>
        <taxon>Gammaproteobacteria</taxon>
        <taxon>Pseudomonadales</taxon>
        <taxon>Pseudomonadaceae</taxon>
        <taxon>Pseudomonas</taxon>
    </lineage>
</organism>
<dbReference type="InterPro" id="IPR003594">
    <property type="entry name" value="HATPase_dom"/>
</dbReference>
<keyword evidence="1" id="KW-0812">Transmembrane</keyword>
<dbReference type="SUPFAM" id="SSF55874">
    <property type="entry name" value="ATPase domain of HSP90 chaperone/DNA topoisomerase II/histidine kinase"/>
    <property type="match status" value="1"/>
</dbReference>
<feature type="transmembrane region" description="Helical" evidence="1">
    <location>
        <begin position="12"/>
        <end position="32"/>
    </location>
</feature>
<evidence type="ECO:0000256" key="1">
    <source>
        <dbReference type="SAM" id="Phobius"/>
    </source>
</evidence>
<dbReference type="RefSeq" id="WP_038614583.1">
    <property type="nucleotide sequence ID" value="NZ_CP162607.1"/>
</dbReference>
<proteinExistence type="predicted"/>
<dbReference type="EMBL" id="CP162607">
    <property type="protein sequence ID" value="XDK35522.1"/>
    <property type="molecule type" value="Genomic_DNA"/>
</dbReference>
<dbReference type="Gene3D" id="3.30.565.10">
    <property type="entry name" value="Histidine kinase-like ATPase, C-terminal domain"/>
    <property type="match status" value="1"/>
</dbReference>
<sequence>MTRQQEMMAFKSFYTIKLGGLGIGLIMVKQIMERFGGEVSLSSQEQAGTSVCLCFKVAS</sequence>
<dbReference type="AlphaFoldDB" id="A0AB39HU50"/>
<protein>
    <submittedName>
        <fullName evidence="3">ATP-binding protein</fullName>
    </submittedName>
</protein>
<evidence type="ECO:0000313" key="3">
    <source>
        <dbReference type="EMBL" id="XDK35522.1"/>
    </source>
</evidence>
<keyword evidence="1" id="KW-0472">Membrane</keyword>
<feature type="domain" description="Histidine kinase/HSP90-like ATPase" evidence="2">
    <location>
        <begin position="6"/>
        <end position="57"/>
    </location>
</feature>
<evidence type="ECO:0000259" key="2">
    <source>
        <dbReference type="Pfam" id="PF02518"/>
    </source>
</evidence>
<accession>A0AB39HU50</accession>
<reference evidence="3" key="1">
    <citation type="submission" date="2024-07" db="EMBL/GenBank/DDBJ databases">
        <title>Identification and characteristics of a novel species of coltsfoot's symbiotic bacteria.</title>
        <authorList>
            <person name="Juszczyk A."/>
            <person name="Jasielczuk I."/>
            <person name="Gurgul A."/>
            <person name="Rogala M."/>
            <person name="Kowalczyk A."/>
            <person name="Szmatola T."/>
            <person name="Kosecka-Strojek M."/>
            <person name="Arent Z."/>
            <person name="Latowski D."/>
        </authorList>
    </citation>
    <scope>NUCLEOTIDE SEQUENCE</scope>
    <source>
        <strain evidence="3">Hg7Tf</strain>
    </source>
</reference>
<dbReference type="Pfam" id="PF02518">
    <property type="entry name" value="HATPase_c"/>
    <property type="match status" value="1"/>
</dbReference>
<keyword evidence="3" id="KW-0067">ATP-binding</keyword>
<gene>
    <name evidence="3" type="ORF">AB4Y39_17635</name>
</gene>
<dbReference type="InterPro" id="IPR036890">
    <property type="entry name" value="HATPase_C_sf"/>
</dbReference>
<keyword evidence="3" id="KW-0547">Nucleotide-binding</keyword>
<dbReference type="GO" id="GO:0005524">
    <property type="term" value="F:ATP binding"/>
    <property type="evidence" value="ECO:0007669"/>
    <property type="project" value="UniProtKB-KW"/>
</dbReference>
<name>A0AB39HU50_9PSED</name>
<keyword evidence="1" id="KW-1133">Transmembrane helix</keyword>